<gene>
    <name evidence="3" type="ORF">Voc01_061800</name>
</gene>
<keyword evidence="4" id="KW-1185">Reference proteome</keyword>
<evidence type="ECO:0000313" key="3">
    <source>
        <dbReference type="EMBL" id="GIJ71263.1"/>
    </source>
</evidence>
<keyword evidence="2" id="KW-1133">Transmembrane helix</keyword>
<evidence type="ECO:0000313" key="4">
    <source>
        <dbReference type="Proteomes" id="UP000635606"/>
    </source>
</evidence>
<name>A0A8J4EE53_9ACTN</name>
<keyword evidence="2" id="KW-0812">Transmembrane</keyword>
<evidence type="ECO:0000256" key="2">
    <source>
        <dbReference type="SAM" id="Phobius"/>
    </source>
</evidence>
<comment type="caution">
    <text evidence="3">The sequence shown here is derived from an EMBL/GenBank/DDBJ whole genome shotgun (WGS) entry which is preliminary data.</text>
</comment>
<dbReference type="Proteomes" id="UP000635606">
    <property type="component" value="Unassembled WGS sequence"/>
</dbReference>
<keyword evidence="2" id="KW-0472">Membrane</keyword>
<feature type="transmembrane region" description="Helical" evidence="2">
    <location>
        <begin position="104"/>
        <end position="129"/>
    </location>
</feature>
<feature type="compositionally biased region" description="Polar residues" evidence="1">
    <location>
        <begin position="299"/>
        <end position="321"/>
    </location>
</feature>
<organism evidence="3 4">
    <name type="scientific">Virgisporangium ochraceum</name>
    <dbReference type="NCBI Taxonomy" id="65505"/>
    <lineage>
        <taxon>Bacteria</taxon>
        <taxon>Bacillati</taxon>
        <taxon>Actinomycetota</taxon>
        <taxon>Actinomycetes</taxon>
        <taxon>Micromonosporales</taxon>
        <taxon>Micromonosporaceae</taxon>
        <taxon>Virgisporangium</taxon>
    </lineage>
</organism>
<proteinExistence type="predicted"/>
<evidence type="ECO:0000256" key="1">
    <source>
        <dbReference type="SAM" id="MobiDB-lite"/>
    </source>
</evidence>
<dbReference type="AlphaFoldDB" id="A0A8J4EE53"/>
<dbReference type="RefSeq" id="WP_373873892.1">
    <property type="nucleotide sequence ID" value="NZ_BOPH01000087.1"/>
</dbReference>
<reference evidence="3" key="1">
    <citation type="submission" date="2021-01" db="EMBL/GenBank/DDBJ databases">
        <title>Whole genome shotgun sequence of Virgisporangium ochraceum NBRC 16418.</title>
        <authorList>
            <person name="Komaki H."/>
            <person name="Tamura T."/>
        </authorList>
    </citation>
    <scope>NUCLEOTIDE SEQUENCE</scope>
    <source>
        <strain evidence="3">NBRC 16418</strain>
    </source>
</reference>
<sequence>MLSKSSGKGLFGGKTHGTITVIDGRFHRSSARNAKVAFYLTGIIVGLLVAAVATDRMHPIAALFVGALVGIPVGAVVWTVVRIWPILRLIWWWLPEIVLSTGAIYGWTILAMATSPAVMVAVLAVVLGVPAAVRPVRQRITALAWCLIVRHRLRTCFAQFITANRSGSLPLIGIAYPTPIGERVTIWLRPGLSIKDLESRLDKLAVGCSAATVTVEKASETNAARVRLDIKRRQVLTGDVASPLVDLVPDPTGDNAEKGTDGLRTLVAVPTALDLPDVIKPATPVDNGKANGHKPNGNGRRSTSTNGGDATTNGSAISSANGVDDVADWI</sequence>
<feature type="transmembrane region" description="Helical" evidence="2">
    <location>
        <begin position="36"/>
        <end position="53"/>
    </location>
</feature>
<dbReference type="EMBL" id="BOPH01000087">
    <property type="protein sequence ID" value="GIJ71263.1"/>
    <property type="molecule type" value="Genomic_DNA"/>
</dbReference>
<accession>A0A8J4EE53</accession>
<protein>
    <submittedName>
        <fullName evidence="3">Uncharacterized protein</fullName>
    </submittedName>
</protein>
<feature type="transmembrane region" description="Helical" evidence="2">
    <location>
        <begin position="60"/>
        <end position="84"/>
    </location>
</feature>
<feature type="region of interest" description="Disordered" evidence="1">
    <location>
        <begin position="278"/>
        <end position="324"/>
    </location>
</feature>